<evidence type="ECO:0000313" key="2">
    <source>
        <dbReference type="EMBL" id="EEF67450.1"/>
    </source>
</evidence>
<dbReference type="STRING" id="545696.HOLDEFILI_02371"/>
<dbReference type="HOGENOM" id="CLU_2355884_0_0_9"/>
<proteinExistence type="predicted"/>
<feature type="compositionally biased region" description="Basic and acidic residues" evidence="1">
    <location>
        <begin position="52"/>
        <end position="65"/>
    </location>
</feature>
<reference evidence="2 3" key="2">
    <citation type="submission" date="2009-02" db="EMBL/GenBank/DDBJ databases">
        <title>Draft genome sequence of Holdemania filiformis DSM 12042.</title>
        <authorList>
            <person name="Sudarsanam P."/>
            <person name="Ley R."/>
            <person name="Guruge J."/>
            <person name="Turnbaugh P.J."/>
            <person name="Mahowald M."/>
            <person name="Liep D."/>
            <person name="Gordon J."/>
        </authorList>
    </citation>
    <scope>NUCLEOTIDE SEQUENCE [LARGE SCALE GENOMIC DNA]</scope>
    <source>
        <strain evidence="2 3">DSM 12042</strain>
    </source>
</reference>
<comment type="caution">
    <text evidence="2">The sequence shown here is derived from an EMBL/GenBank/DDBJ whole genome shotgun (WGS) entry which is preliminary data.</text>
</comment>
<protein>
    <submittedName>
        <fullName evidence="2">Uncharacterized protein</fullName>
    </submittedName>
</protein>
<feature type="compositionally biased region" description="Basic and acidic residues" evidence="1">
    <location>
        <begin position="78"/>
        <end position="96"/>
    </location>
</feature>
<dbReference type="EMBL" id="ACCF01000140">
    <property type="protein sequence ID" value="EEF67450.1"/>
    <property type="molecule type" value="Genomic_DNA"/>
</dbReference>
<dbReference type="AlphaFoldDB" id="B9Y966"/>
<evidence type="ECO:0000256" key="1">
    <source>
        <dbReference type="SAM" id="MobiDB-lite"/>
    </source>
</evidence>
<evidence type="ECO:0000313" key="3">
    <source>
        <dbReference type="Proteomes" id="UP000005950"/>
    </source>
</evidence>
<gene>
    <name evidence="2" type="ORF">HOLDEFILI_02371</name>
</gene>
<sequence>MDVISAIENESQSTYGGHIQWVQFPQLNVMSRNDTSASQQSIQTTRHQLQNEGRDEGSKDHETKRNNHPKIQNISQIKRIDTDSEKIVRSHEKKIL</sequence>
<accession>B9Y966</accession>
<organism evidence="2 3">
    <name type="scientific">Holdemania filiformis DSM 12042</name>
    <dbReference type="NCBI Taxonomy" id="545696"/>
    <lineage>
        <taxon>Bacteria</taxon>
        <taxon>Bacillati</taxon>
        <taxon>Bacillota</taxon>
        <taxon>Erysipelotrichia</taxon>
        <taxon>Erysipelotrichales</taxon>
        <taxon>Erysipelotrichaceae</taxon>
        <taxon>Holdemania</taxon>
    </lineage>
</organism>
<dbReference type="Proteomes" id="UP000005950">
    <property type="component" value="Unassembled WGS sequence"/>
</dbReference>
<feature type="region of interest" description="Disordered" evidence="1">
    <location>
        <begin position="31"/>
        <end position="96"/>
    </location>
</feature>
<feature type="compositionally biased region" description="Polar residues" evidence="1">
    <location>
        <begin position="31"/>
        <end position="51"/>
    </location>
</feature>
<reference evidence="2 3" key="1">
    <citation type="submission" date="2008-12" db="EMBL/GenBank/DDBJ databases">
        <authorList>
            <person name="Fulton L."/>
            <person name="Clifton S."/>
            <person name="Fulton B."/>
            <person name="Xu J."/>
            <person name="Minx P."/>
            <person name="Pepin K.H."/>
            <person name="Johnson M."/>
            <person name="Bhonagiri V."/>
            <person name="Nash W.E."/>
            <person name="Mardis E.R."/>
            <person name="Wilson R.K."/>
        </authorList>
    </citation>
    <scope>NUCLEOTIDE SEQUENCE [LARGE SCALE GENOMIC DNA]</scope>
    <source>
        <strain evidence="2 3">DSM 12042</strain>
    </source>
</reference>
<name>B9Y966_9FIRM</name>